<accession>A0ABQ4BJ35</accession>
<evidence type="ECO:0000313" key="2">
    <source>
        <dbReference type="EMBL" id="GIE70683.1"/>
    </source>
</evidence>
<evidence type="ECO:0000313" key="3">
    <source>
        <dbReference type="Proteomes" id="UP000624709"/>
    </source>
</evidence>
<comment type="caution">
    <text evidence="2">The sequence shown here is derived from an EMBL/GenBank/DDBJ whole genome shotgun (WGS) entry which is preliminary data.</text>
</comment>
<proteinExistence type="predicted"/>
<keyword evidence="3" id="KW-1185">Reference proteome</keyword>
<feature type="compositionally biased region" description="Basic and acidic residues" evidence="1">
    <location>
        <begin position="82"/>
        <end position="105"/>
    </location>
</feature>
<reference evidence="2 3" key="1">
    <citation type="submission" date="2021-01" db="EMBL/GenBank/DDBJ databases">
        <title>Whole genome shotgun sequence of Actinoplanes palleronii NBRC 14916.</title>
        <authorList>
            <person name="Komaki H."/>
            <person name="Tamura T."/>
        </authorList>
    </citation>
    <scope>NUCLEOTIDE SEQUENCE [LARGE SCALE GENOMIC DNA]</scope>
    <source>
        <strain evidence="2 3">NBRC 14916</strain>
    </source>
</reference>
<feature type="region of interest" description="Disordered" evidence="1">
    <location>
        <begin position="1"/>
        <end position="117"/>
    </location>
</feature>
<gene>
    <name evidence="2" type="ORF">Apa02nite_067910</name>
</gene>
<organism evidence="2 3">
    <name type="scientific">Actinoplanes palleronii</name>
    <dbReference type="NCBI Taxonomy" id="113570"/>
    <lineage>
        <taxon>Bacteria</taxon>
        <taxon>Bacillati</taxon>
        <taxon>Actinomycetota</taxon>
        <taxon>Actinomycetes</taxon>
        <taxon>Micromonosporales</taxon>
        <taxon>Micromonosporaceae</taxon>
        <taxon>Actinoplanes</taxon>
    </lineage>
</organism>
<feature type="compositionally biased region" description="Basic and acidic residues" evidence="1">
    <location>
        <begin position="1"/>
        <end position="24"/>
    </location>
</feature>
<sequence length="117" mass="12983">MDQTAQRDHRGGVVRRSRAEKDIGHQPILRPPGPRVNANADRKRSGRDRDDRKRSGHAKHPEDDHAAPSDRQAITPPQATPEDDHAAASHTEDDHAAASDRKTIDPRATSDPARDRE</sequence>
<feature type="compositionally biased region" description="Basic and acidic residues" evidence="1">
    <location>
        <begin position="40"/>
        <end position="68"/>
    </location>
</feature>
<name>A0ABQ4BJ35_9ACTN</name>
<protein>
    <submittedName>
        <fullName evidence="2">Uncharacterized protein</fullName>
    </submittedName>
</protein>
<dbReference type="EMBL" id="BOMS01000110">
    <property type="protein sequence ID" value="GIE70683.1"/>
    <property type="molecule type" value="Genomic_DNA"/>
</dbReference>
<dbReference type="Proteomes" id="UP000624709">
    <property type="component" value="Unassembled WGS sequence"/>
</dbReference>
<evidence type="ECO:0000256" key="1">
    <source>
        <dbReference type="SAM" id="MobiDB-lite"/>
    </source>
</evidence>